<proteinExistence type="predicted"/>
<dbReference type="Proteomes" id="UP000887580">
    <property type="component" value="Unplaced"/>
</dbReference>
<sequence length="375" mass="43285">MLCEDDPPLFDRNNTNTQIFINDMKEFAIHYNNLHPYLCMVICPLGILANFVHICVLTRRRMRRCSVNCVLIGIAFCDIVTMLSYFIYIIRFEIVTRFFGATGFSYFWASFLRFHATTSIALHAINLYSCVVMAFIRYKAMRTAQSIFMKKPKIIWYIFFGIAGAVGILCIPTYLVHDVKPILLRSESGKLLEIIDYYTVDISDFALQNKCKLFKTNLWIIGICLKAIPCFLLLWFTLALMMRLHRNNTTELPQGILTVLNGFYTNDVHMIIYMNLANVLDLLSLINCYVGFIAYCFLCSKYRQTFMIMILQTVEKKNNIITTAKGETYERSSRLLCNDVSAAVRASNNNNNNNHINVSSYTTNNNNNYLLSTFI</sequence>
<dbReference type="WBParaSite" id="PS1159_v2.g12910.t1">
    <property type="protein sequence ID" value="PS1159_v2.g12910.t1"/>
    <property type="gene ID" value="PS1159_v2.g12910"/>
</dbReference>
<name>A0AC35F1K1_9BILA</name>
<protein>
    <submittedName>
        <fullName evidence="2">G-protein coupled receptors family 1 profile domain-containing protein</fullName>
    </submittedName>
</protein>
<accession>A0AC35F1K1</accession>
<organism evidence="1 2">
    <name type="scientific">Panagrolaimus sp. PS1159</name>
    <dbReference type="NCBI Taxonomy" id="55785"/>
    <lineage>
        <taxon>Eukaryota</taxon>
        <taxon>Metazoa</taxon>
        <taxon>Ecdysozoa</taxon>
        <taxon>Nematoda</taxon>
        <taxon>Chromadorea</taxon>
        <taxon>Rhabditida</taxon>
        <taxon>Tylenchina</taxon>
        <taxon>Panagrolaimomorpha</taxon>
        <taxon>Panagrolaimoidea</taxon>
        <taxon>Panagrolaimidae</taxon>
        <taxon>Panagrolaimus</taxon>
    </lineage>
</organism>
<evidence type="ECO:0000313" key="2">
    <source>
        <dbReference type="WBParaSite" id="PS1159_v2.g12910.t1"/>
    </source>
</evidence>
<reference evidence="2" key="1">
    <citation type="submission" date="2022-11" db="UniProtKB">
        <authorList>
            <consortium name="WormBaseParasite"/>
        </authorList>
    </citation>
    <scope>IDENTIFICATION</scope>
</reference>
<evidence type="ECO:0000313" key="1">
    <source>
        <dbReference type="Proteomes" id="UP000887580"/>
    </source>
</evidence>